<dbReference type="PANTHER" id="PTHR32305:SF17">
    <property type="entry name" value="TRNA NUCLEASE WAPA"/>
    <property type="match status" value="1"/>
</dbReference>
<protein>
    <recommendedName>
        <fullName evidence="3">YD repeat-containing protein</fullName>
    </recommendedName>
</protein>
<dbReference type="Gene3D" id="2.180.10.10">
    <property type="entry name" value="RHS repeat-associated core"/>
    <property type="match status" value="1"/>
</dbReference>
<dbReference type="InterPro" id="IPR050708">
    <property type="entry name" value="T6SS_VgrG/RHS"/>
</dbReference>
<proteinExistence type="predicted"/>
<dbReference type="Proteomes" id="UP001223072">
    <property type="component" value="Unassembled WGS sequence"/>
</dbReference>
<comment type="caution">
    <text evidence="1">The sequence shown here is derived from an EMBL/GenBank/DDBJ whole genome shotgun (WGS) entry which is preliminary data.</text>
</comment>
<reference evidence="1 2" key="1">
    <citation type="submission" date="2023-07" db="EMBL/GenBank/DDBJ databases">
        <title>Comparative genomics of wheat-associated soil bacteria to identify genetic determinants of phenazine resistance.</title>
        <authorList>
            <person name="Mouncey N."/>
        </authorList>
    </citation>
    <scope>NUCLEOTIDE SEQUENCE [LARGE SCALE GENOMIC DNA]</scope>
    <source>
        <strain evidence="1 2">W2I16</strain>
    </source>
</reference>
<accession>A0ABU0RMM8</accession>
<sequence>MVNLVAAGRATDSIFRVAATEKWRTKTTYHGDHTTVDDSDITYGYDAAGNILKVADAPEGKQADVQCFTYDYLRRLTEAWTQTANACAPSAGEATVGGPAPYWHSYGYDAAGNRTGEVRHATGTTGGAAITQSTMYVPKAQDTKGGTHVHALKSAEVRTATSGSSAKEVTAAQSFTYDEAGNTIRRTKAATDLSPAVDQKLDWDEEGRLSAVTPYLSGDALDEANKTSYVYGPDGSRLLRKEKGAVTLYLGSQEIRLDTAKNSVSGTRYYSHGGKKIAVRTSAGVTETALLPQMLLDVVDGAPRVTLHHGITWMDLTRDPEPNEYRLAVTLAFTGAGIAVEAFVRLDLERGMGEWPAGVHTPYRRHAEGLDLDEARAFVEARVEELCQRHDDAARLGLARRS</sequence>
<gene>
    <name evidence="1" type="ORF">QFZ49_003187</name>
</gene>
<dbReference type="EMBL" id="JAUSZS010000004">
    <property type="protein sequence ID" value="MDQ0933247.1"/>
    <property type="molecule type" value="Genomic_DNA"/>
</dbReference>
<dbReference type="RefSeq" id="WP_307627084.1">
    <property type="nucleotide sequence ID" value="NZ_JAUSZS010000004.1"/>
</dbReference>
<evidence type="ECO:0000313" key="1">
    <source>
        <dbReference type="EMBL" id="MDQ0933247.1"/>
    </source>
</evidence>
<evidence type="ECO:0000313" key="2">
    <source>
        <dbReference type="Proteomes" id="UP001223072"/>
    </source>
</evidence>
<dbReference type="PANTHER" id="PTHR32305">
    <property type="match status" value="1"/>
</dbReference>
<evidence type="ECO:0008006" key="3">
    <source>
        <dbReference type="Google" id="ProtNLM"/>
    </source>
</evidence>
<organism evidence="1 2">
    <name type="scientific">Streptomyces turgidiscabies</name>
    <dbReference type="NCBI Taxonomy" id="85558"/>
    <lineage>
        <taxon>Bacteria</taxon>
        <taxon>Bacillati</taxon>
        <taxon>Actinomycetota</taxon>
        <taxon>Actinomycetes</taxon>
        <taxon>Kitasatosporales</taxon>
        <taxon>Streptomycetaceae</taxon>
        <taxon>Streptomyces</taxon>
    </lineage>
</organism>
<keyword evidence="2" id="KW-1185">Reference proteome</keyword>
<name>A0ABU0RMM8_9ACTN</name>